<accession>A0A4U3M0K8</accession>
<gene>
    <name evidence="1" type="ORF">EY666_12085</name>
</gene>
<proteinExistence type="predicted"/>
<dbReference type="EMBL" id="SIYF01000305">
    <property type="protein sequence ID" value="TKK80667.1"/>
    <property type="molecule type" value="Genomic_DNA"/>
</dbReference>
<sequence>MFFRAILEIIRCQKLMFRKGEKILSIYGY</sequence>
<evidence type="ECO:0000313" key="1">
    <source>
        <dbReference type="EMBL" id="TKK80667.1"/>
    </source>
</evidence>
<dbReference type="AlphaFoldDB" id="A0A4U3M0K8"/>
<protein>
    <submittedName>
        <fullName evidence="1">Recombinase family protein</fullName>
    </submittedName>
</protein>
<name>A0A4U3M0K8_ENTFL</name>
<comment type="caution">
    <text evidence="1">The sequence shown here is derived from an EMBL/GenBank/DDBJ whole genome shotgun (WGS) entry which is preliminary data.</text>
</comment>
<feature type="non-terminal residue" evidence="1">
    <location>
        <position position="29"/>
    </location>
</feature>
<evidence type="ECO:0000313" key="2">
    <source>
        <dbReference type="Proteomes" id="UP000305511"/>
    </source>
</evidence>
<reference evidence="1 2" key="1">
    <citation type="submission" date="2019-02" db="EMBL/GenBank/DDBJ databases">
        <title>Bacteria dissemination in different level of health care in South Africa: the effectiveness of infections prevention and control.</title>
        <authorList>
            <person name="Shobo C."/>
            <person name="Amoako D.G."/>
            <person name="Allam M."/>
            <person name="Ismail A."/>
            <person name="Bester L.A."/>
            <person name="Essack S.Y."/>
        </authorList>
    </citation>
    <scope>NUCLEOTIDE SEQUENCE [LARGE SCALE GENOMIC DNA]</scope>
    <source>
        <strain evidence="1 2">2SIL2</strain>
    </source>
</reference>
<organism evidence="1 2">
    <name type="scientific">Enterococcus faecalis</name>
    <name type="common">Streptococcus faecalis</name>
    <dbReference type="NCBI Taxonomy" id="1351"/>
    <lineage>
        <taxon>Bacteria</taxon>
        <taxon>Bacillati</taxon>
        <taxon>Bacillota</taxon>
        <taxon>Bacilli</taxon>
        <taxon>Lactobacillales</taxon>
        <taxon>Enterococcaceae</taxon>
        <taxon>Enterococcus</taxon>
    </lineage>
</organism>
<dbReference type="Proteomes" id="UP000305511">
    <property type="component" value="Unassembled WGS sequence"/>
</dbReference>